<proteinExistence type="predicted"/>
<feature type="transmembrane region" description="Helical" evidence="1">
    <location>
        <begin position="77"/>
        <end position="102"/>
    </location>
</feature>
<comment type="caution">
    <text evidence="2">The sequence shown here is derived from an EMBL/GenBank/DDBJ whole genome shotgun (WGS) entry which is preliminary data.</text>
</comment>
<feature type="transmembrane region" description="Helical" evidence="1">
    <location>
        <begin position="34"/>
        <end position="53"/>
    </location>
</feature>
<evidence type="ECO:0000313" key="3">
    <source>
        <dbReference type="Proteomes" id="UP000614287"/>
    </source>
</evidence>
<evidence type="ECO:0000313" key="2">
    <source>
        <dbReference type="EMBL" id="GHA79860.1"/>
    </source>
</evidence>
<keyword evidence="1" id="KW-0472">Membrane</keyword>
<dbReference type="RefSeq" id="WP_189493924.1">
    <property type="nucleotide sequence ID" value="NZ_BMZG01000018.1"/>
</dbReference>
<name>A0A8J3CP77_9BURK</name>
<keyword evidence="3" id="KW-1185">Reference proteome</keyword>
<organism evidence="2 3">
    <name type="scientific">Formosimonas limnophila</name>
    <dbReference type="NCBI Taxonomy" id="1384487"/>
    <lineage>
        <taxon>Bacteria</taxon>
        <taxon>Pseudomonadati</taxon>
        <taxon>Pseudomonadota</taxon>
        <taxon>Betaproteobacteria</taxon>
        <taxon>Burkholderiales</taxon>
        <taxon>Burkholderiaceae</taxon>
        <taxon>Formosimonas</taxon>
    </lineage>
</organism>
<sequence length="112" mass="12861">MKLISDSNLKILLIVFVVTETVIVLFNAKLISAVVLAMLLCCIFSIHSIIKYFRRDLYYSSSLINLSAPPNERENRFWLFFVDFTFSGVIVPIGIILHVIGINPFKNFTAWF</sequence>
<reference evidence="2" key="1">
    <citation type="journal article" date="2014" name="Int. J. Syst. Evol. Microbiol.">
        <title>Complete genome sequence of Corynebacterium casei LMG S-19264T (=DSM 44701T), isolated from a smear-ripened cheese.</title>
        <authorList>
            <consortium name="US DOE Joint Genome Institute (JGI-PGF)"/>
            <person name="Walter F."/>
            <person name="Albersmeier A."/>
            <person name="Kalinowski J."/>
            <person name="Ruckert C."/>
        </authorList>
    </citation>
    <scope>NUCLEOTIDE SEQUENCE</scope>
    <source>
        <strain evidence="2">KCTC 32501</strain>
    </source>
</reference>
<keyword evidence="1" id="KW-0812">Transmembrane</keyword>
<protein>
    <submittedName>
        <fullName evidence="2">Uncharacterized protein</fullName>
    </submittedName>
</protein>
<accession>A0A8J3CP77</accession>
<reference evidence="2" key="2">
    <citation type="submission" date="2020-09" db="EMBL/GenBank/DDBJ databases">
        <authorList>
            <person name="Sun Q."/>
            <person name="Kim S."/>
        </authorList>
    </citation>
    <scope>NUCLEOTIDE SEQUENCE</scope>
    <source>
        <strain evidence="2">KCTC 32501</strain>
    </source>
</reference>
<dbReference type="AlphaFoldDB" id="A0A8J3CP77"/>
<keyword evidence="1" id="KW-1133">Transmembrane helix</keyword>
<evidence type="ECO:0000256" key="1">
    <source>
        <dbReference type="SAM" id="Phobius"/>
    </source>
</evidence>
<feature type="transmembrane region" description="Helical" evidence="1">
    <location>
        <begin position="9"/>
        <end position="28"/>
    </location>
</feature>
<gene>
    <name evidence="2" type="ORF">GCM10009007_20960</name>
</gene>
<dbReference type="EMBL" id="BMZG01000018">
    <property type="protein sequence ID" value="GHA79860.1"/>
    <property type="molecule type" value="Genomic_DNA"/>
</dbReference>
<dbReference type="Proteomes" id="UP000614287">
    <property type="component" value="Unassembled WGS sequence"/>
</dbReference>